<feature type="region of interest" description="Disordered" evidence="1">
    <location>
        <begin position="438"/>
        <end position="574"/>
    </location>
</feature>
<organism evidence="2">
    <name type="scientific">Chromera velia CCMP2878</name>
    <dbReference type="NCBI Taxonomy" id="1169474"/>
    <lineage>
        <taxon>Eukaryota</taxon>
        <taxon>Sar</taxon>
        <taxon>Alveolata</taxon>
        <taxon>Colpodellida</taxon>
        <taxon>Chromeraceae</taxon>
        <taxon>Chromera</taxon>
    </lineage>
</organism>
<feature type="compositionally biased region" description="Polar residues" evidence="1">
    <location>
        <begin position="124"/>
        <end position="133"/>
    </location>
</feature>
<dbReference type="EMBL" id="CDMZ01001115">
    <property type="protein sequence ID" value="CUC09578.1"/>
    <property type="molecule type" value="Genomic_DNA"/>
</dbReference>
<feature type="compositionally biased region" description="Polar residues" evidence="1">
    <location>
        <begin position="527"/>
        <end position="550"/>
    </location>
</feature>
<reference evidence="2" key="1">
    <citation type="submission" date="2014-11" db="EMBL/GenBank/DDBJ databases">
        <title>Molecular phylogeny of cliff fern family Woodsiaceae with morphological implications.</title>
        <authorList>
            <person name="Shao Y.-Z."/>
            <person name="Wei R."/>
            <person name="Zhang X.-C."/>
        </authorList>
    </citation>
    <scope>NUCLEOTIDE SEQUENCE</scope>
</reference>
<feature type="region of interest" description="Disordered" evidence="1">
    <location>
        <begin position="205"/>
        <end position="323"/>
    </location>
</feature>
<feature type="compositionally biased region" description="Polar residues" evidence="1">
    <location>
        <begin position="382"/>
        <end position="398"/>
    </location>
</feature>
<feature type="region of interest" description="Disordered" evidence="1">
    <location>
        <begin position="751"/>
        <end position="932"/>
    </location>
</feature>
<feature type="compositionally biased region" description="Polar residues" evidence="1">
    <location>
        <begin position="164"/>
        <end position="183"/>
    </location>
</feature>
<feature type="compositionally biased region" description="Low complexity" evidence="1">
    <location>
        <begin position="148"/>
        <end position="163"/>
    </location>
</feature>
<feature type="region of interest" description="Disordered" evidence="1">
    <location>
        <begin position="1002"/>
        <end position="1024"/>
    </location>
</feature>
<feature type="compositionally biased region" description="Acidic residues" evidence="1">
    <location>
        <begin position="813"/>
        <end position="825"/>
    </location>
</feature>
<feature type="compositionally biased region" description="Polar residues" evidence="1">
    <location>
        <begin position="562"/>
        <end position="574"/>
    </location>
</feature>
<feature type="region of interest" description="Disordered" evidence="1">
    <location>
        <begin position="344"/>
        <end position="405"/>
    </location>
</feature>
<feature type="compositionally biased region" description="Polar residues" evidence="1">
    <location>
        <begin position="360"/>
        <end position="373"/>
    </location>
</feature>
<feature type="compositionally biased region" description="Basic and acidic residues" evidence="1">
    <location>
        <begin position="795"/>
        <end position="812"/>
    </location>
</feature>
<feature type="compositionally biased region" description="Pro residues" evidence="1">
    <location>
        <begin position="258"/>
        <end position="268"/>
    </location>
</feature>
<feature type="compositionally biased region" description="Polar residues" evidence="1">
    <location>
        <begin position="450"/>
        <end position="460"/>
    </location>
</feature>
<gene>
    <name evidence="2" type="ORF">Cvel_4569.t1.CR1</name>
</gene>
<evidence type="ECO:0000256" key="1">
    <source>
        <dbReference type="SAM" id="MobiDB-lite"/>
    </source>
</evidence>
<dbReference type="VEuPathDB" id="CryptoDB:Cvel_4569"/>
<evidence type="ECO:0000313" key="2">
    <source>
        <dbReference type="EMBL" id="CUC09578.1"/>
    </source>
</evidence>
<accession>A0A0K6S7R0</accession>
<feature type="compositionally biased region" description="Basic and acidic residues" evidence="1">
    <location>
        <begin position="770"/>
        <end position="786"/>
    </location>
</feature>
<name>A0A0K6S7R0_9ALVE</name>
<feature type="compositionally biased region" description="Pro residues" evidence="1">
    <location>
        <begin position="348"/>
        <end position="358"/>
    </location>
</feature>
<feature type="region of interest" description="Disordered" evidence="1">
    <location>
        <begin position="91"/>
        <end position="183"/>
    </location>
</feature>
<feature type="compositionally biased region" description="Low complexity" evidence="1">
    <location>
        <begin position="833"/>
        <end position="859"/>
    </location>
</feature>
<feature type="compositionally biased region" description="Basic and acidic residues" evidence="1">
    <location>
        <begin position="291"/>
        <end position="302"/>
    </location>
</feature>
<feature type="compositionally biased region" description="Polar residues" evidence="1">
    <location>
        <begin position="224"/>
        <end position="246"/>
    </location>
</feature>
<dbReference type="AlphaFoldDB" id="A0A0K6S7R0"/>
<proteinExistence type="predicted"/>
<feature type="compositionally biased region" description="Polar residues" evidence="1">
    <location>
        <begin position="476"/>
        <end position="488"/>
    </location>
</feature>
<feature type="compositionally biased region" description="Polar residues" evidence="1">
    <location>
        <begin position="495"/>
        <end position="513"/>
    </location>
</feature>
<feature type="compositionally biased region" description="Basic and acidic residues" evidence="1">
    <location>
        <begin position="861"/>
        <end position="870"/>
    </location>
</feature>
<protein>
    <submittedName>
        <fullName evidence="2">Uncharacterized protein</fullName>
    </submittedName>
</protein>
<feature type="compositionally biased region" description="Basic and acidic residues" evidence="1">
    <location>
        <begin position="1002"/>
        <end position="1011"/>
    </location>
</feature>
<feature type="region of interest" description="Disordered" evidence="1">
    <location>
        <begin position="15"/>
        <end position="35"/>
    </location>
</feature>
<sequence length="1104" mass="120636">MPTEFWDAVLCSKRGKEGGCNDSDCGESESRPPPCISAERERLSQRRYGVQQPLFHPARNPDHSTGACLINPVDISGRFSLSTTRLSLDRSYQTNPCSRGSMVRTAGGQQGGGGGQTPAQDGGSSSRFLSRNKMTLRPVLQGRESSTRTHQGGQTTRTHLTLTARRQNSHPTHTSNNGPQTNRPCLMVLRKTFGTEPNHLHLSETKRSLNGVPPAPPPFVHPLSLSQYPTADTEVEMSQGSIGTTTPHKKQIHTQSPSPYPEPKPDQPPAAAHASDTKRDGQNETAFLILKKPEKKGTRDHPSPMPPRPMQLLQTQGPERTPARSTLIMRPTGREPRFIPIHQSALHVPPPPAPPPPTAFNHSQPRPANSQHPPATVAAVNHSPSQTAHLVQTQTPDVTNHHPLPSTPIGFPLRLSLPVKDQPANFCGTYASSRPPAPLTPSLPFPSASNQSNGINSRNPSVAVYRQVHPPQPPQASLSLSVAANPNRCTPGPQRPSTPSADATAHLSLSLSLNPPMAMPQGPSAFQAGTSGTSRSTFCHPTAPPSSSCRTLPLPHPPPATTKMTKFSSDSPFPSRNFPTDQFPPPPNCRHYSPLPVYPHTHTNSRGASHAGDKGGPLTACKGLPMGGPGTMIAQELQRRANSGTATSLRDLMAIQQQQQQQLLLQNQQRQTPLHNPQSASVLSLPEEGPMLFRNAQTVHFSPPLRPNPLSPVAPLPVDTEREAPIFMPLPRAGPVCDSVRASEAVGGNSVRAGTVKGEGGGRDFGPLDWKSEEGPSKEEEKEKNANKGGSLEEAEQRGETETHKDREGKGEAEEEGVLQFDEETPLAKVKRIPPSGAAAGGIPASFHSPSSFPFCSDSLQETKRNKKSEEEESEPPPTRIAPPRGSAGASRVDFHTPLIKRTKERGPETPQGEECPSSLSLALAERDKERGETPLLSWKPWHIQREKGTLEPLSVEEILASVLKPPEDRALIFSRSEQVMLESMAVNAWKARHPFDLLRYHKQEGKKAEGQEEEGDPESSSSRIAKFQLAAAYEEAWPYLKKNLRMALKVQKQRRKRMERFGLEVPVQRHSKQTARAIRRMFEEEMELREREKEKEREKKLAN</sequence>